<dbReference type="SMART" id="SM00358">
    <property type="entry name" value="DSRM"/>
    <property type="match status" value="1"/>
</dbReference>
<evidence type="ECO:0000313" key="4">
    <source>
        <dbReference type="EMBL" id="KAJ3571569.1"/>
    </source>
</evidence>
<dbReference type="EMBL" id="JANIEX010000179">
    <property type="protein sequence ID" value="KAJ3571569.1"/>
    <property type="molecule type" value="Genomic_DNA"/>
</dbReference>
<dbReference type="GO" id="GO:0003723">
    <property type="term" value="F:RNA binding"/>
    <property type="evidence" value="ECO:0007669"/>
    <property type="project" value="UniProtKB-UniRule"/>
</dbReference>
<evidence type="ECO:0000256" key="1">
    <source>
        <dbReference type="PROSITE-ProRule" id="PRU00266"/>
    </source>
</evidence>
<dbReference type="Gene3D" id="3.30.160.20">
    <property type="match status" value="1"/>
</dbReference>
<dbReference type="PROSITE" id="PS50137">
    <property type="entry name" value="DS_RBD"/>
    <property type="match status" value="1"/>
</dbReference>
<sequence>MSETQKPFSYVTRLHNCLGRLGNGEEKEISYVESYVGPEHAPTWTVKCNVKGEQKGVGTGTSKGKAREEASRNALEAMGFDPNPSAT</sequence>
<feature type="region of interest" description="Disordered" evidence="2">
    <location>
        <begin position="53"/>
        <end position="87"/>
    </location>
</feature>
<evidence type="ECO:0000256" key="2">
    <source>
        <dbReference type="SAM" id="MobiDB-lite"/>
    </source>
</evidence>
<comment type="caution">
    <text evidence="4">The sequence shown here is derived from an EMBL/GenBank/DDBJ whole genome shotgun (WGS) entry which is preliminary data.</text>
</comment>
<proteinExistence type="predicted"/>
<dbReference type="CDD" id="cd10845">
    <property type="entry name" value="DSRM_RNAse_III_family"/>
    <property type="match status" value="1"/>
</dbReference>
<name>A0AAD5VW39_9AGAR</name>
<dbReference type="Proteomes" id="UP001213000">
    <property type="component" value="Unassembled WGS sequence"/>
</dbReference>
<organism evidence="4 5">
    <name type="scientific">Leucocoprinus birnbaumii</name>
    <dbReference type="NCBI Taxonomy" id="56174"/>
    <lineage>
        <taxon>Eukaryota</taxon>
        <taxon>Fungi</taxon>
        <taxon>Dikarya</taxon>
        <taxon>Basidiomycota</taxon>
        <taxon>Agaricomycotina</taxon>
        <taxon>Agaricomycetes</taxon>
        <taxon>Agaricomycetidae</taxon>
        <taxon>Agaricales</taxon>
        <taxon>Agaricineae</taxon>
        <taxon>Agaricaceae</taxon>
        <taxon>Leucocoprinus</taxon>
    </lineage>
</organism>
<keyword evidence="5" id="KW-1185">Reference proteome</keyword>
<evidence type="ECO:0000313" key="5">
    <source>
        <dbReference type="Proteomes" id="UP001213000"/>
    </source>
</evidence>
<feature type="domain" description="DRBM" evidence="3">
    <location>
        <begin position="9"/>
        <end position="80"/>
    </location>
</feature>
<dbReference type="InterPro" id="IPR014720">
    <property type="entry name" value="dsRBD_dom"/>
</dbReference>
<dbReference type="AlphaFoldDB" id="A0AAD5VW39"/>
<protein>
    <recommendedName>
        <fullName evidence="3">DRBM domain-containing protein</fullName>
    </recommendedName>
</protein>
<reference evidence="4" key="1">
    <citation type="submission" date="2022-07" db="EMBL/GenBank/DDBJ databases">
        <title>Genome Sequence of Leucocoprinus birnbaumii.</title>
        <authorList>
            <person name="Buettner E."/>
        </authorList>
    </citation>
    <scope>NUCLEOTIDE SEQUENCE</scope>
    <source>
        <strain evidence="4">VT141</strain>
    </source>
</reference>
<dbReference type="SUPFAM" id="SSF54768">
    <property type="entry name" value="dsRNA-binding domain-like"/>
    <property type="match status" value="1"/>
</dbReference>
<gene>
    <name evidence="4" type="ORF">NP233_g3680</name>
</gene>
<accession>A0AAD5VW39</accession>
<keyword evidence="1" id="KW-0694">RNA-binding</keyword>
<dbReference type="Pfam" id="PF00035">
    <property type="entry name" value="dsrm"/>
    <property type="match status" value="1"/>
</dbReference>
<evidence type="ECO:0000259" key="3">
    <source>
        <dbReference type="PROSITE" id="PS50137"/>
    </source>
</evidence>